<dbReference type="Proteomes" id="UP000184509">
    <property type="component" value="Unassembled WGS sequence"/>
</dbReference>
<evidence type="ECO:0008006" key="4">
    <source>
        <dbReference type="Google" id="ProtNLM"/>
    </source>
</evidence>
<dbReference type="STRING" id="1297750.SAMN05444405_10285"/>
<dbReference type="PROSITE" id="PS51257">
    <property type="entry name" value="PROKAR_LIPOPROTEIN"/>
    <property type="match status" value="1"/>
</dbReference>
<protein>
    <recommendedName>
        <fullName evidence="4">Lipoprotein</fullName>
    </recommendedName>
</protein>
<dbReference type="OrthoDB" id="676347at2"/>
<gene>
    <name evidence="2" type="ORF">SAMN05444405_10285</name>
</gene>
<dbReference type="EMBL" id="FQTV01000002">
    <property type="protein sequence ID" value="SHE56164.1"/>
    <property type="molecule type" value="Genomic_DNA"/>
</dbReference>
<feature type="signal peptide" evidence="1">
    <location>
        <begin position="1"/>
        <end position="20"/>
    </location>
</feature>
<organism evidence="2 3">
    <name type="scientific">Bacteroides luti</name>
    <dbReference type="NCBI Taxonomy" id="1297750"/>
    <lineage>
        <taxon>Bacteria</taxon>
        <taxon>Pseudomonadati</taxon>
        <taxon>Bacteroidota</taxon>
        <taxon>Bacteroidia</taxon>
        <taxon>Bacteroidales</taxon>
        <taxon>Bacteroidaceae</taxon>
        <taxon>Bacteroides</taxon>
    </lineage>
</organism>
<feature type="chain" id="PRO_5013087094" description="Lipoprotein" evidence="1">
    <location>
        <begin position="21"/>
        <end position="133"/>
    </location>
</feature>
<dbReference type="RefSeq" id="WP_073398902.1">
    <property type="nucleotide sequence ID" value="NZ_FQTV01000002.1"/>
</dbReference>
<name>A0A1M4UHN5_9BACE</name>
<evidence type="ECO:0000313" key="3">
    <source>
        <dbReference type="Proteomes" id="UP000184509"/>
    </source>
</evidence>
<sequence length="133" mass="14757">MKTGKNVLFITLIFILTSCATTTKFPTSSIVPAAEIVAKMKQDKNKNYAIEIIAKNLASPDRLSPPKNNYSVWMVTEKNETKNIGQLINKNAKKAVLKTTTPFKVVEIFITTEDQGDASYPTGNEISRVSFNK</sequence>
<keyword evidence="3" id="KW-1185">Reference proteome</keyword>
<reference evidence="2 3" key="1">
    <citation type="submission" date="2016-11" db="EMBL/GenBank/DDBJ databases">
        <authorList>
            <person name="Jaros S."/>
            <person name="Januszkiewicz K."/>
            <person name="Wedrychowicz H."/>
        </authorList>
    </citation>
    <scope>NUCLEOTIDE SEQUENCE [LARGE SCALE GENOMIC DNA]</scope>
    <source>
        <strain evidence="2 3">DSM 26991</strain>
    </source>
</reference>
<evidence type="ECO:0000313" key="2">
    <source>
        <dbReference type="EMBL" id="SHE56164.1"/>
    </source>
</evidence>
<keyword evidence="1" id="KW-0732">Signal</keyword>
<accession>A0A1M4UHN5</accession>
<dbReference type="AlphaFoldDB" id="A0A1M4UHN5"/>
<proteinExistence type="predicted"/>
<evidence type="ECO:0000256" key="1">
    <source>
        <dbReference type="SAM" id="SignalP"/>
    </source>
</evidence>